<dbReference type="Proteomes" id="UP000183812">
    <property type="component" value="Unassembled WGS sequence"/>
</dbReference>
<dbReference type="RefSeq" id="WP_074556273.1">
    <property type="nucleotide sequence ID" value="NZ_CP119563.1"/>
</dbReference>
<dbReference type="AlphaFoldDB" id="A0A1G7T1T2"/>
<evidence type="ECO:0000313" key="1">
    <source>
        <dbReference type="EMBL" id="SDG28984.1"/>
    </source>
</evidence>
<dbReference type="EMBL" id="FNAY01000051">
    <property type="protein sequence ID" value="SDG28984.1"/>
    <property type="molecule type" value="Genomic_DNA"/>
</dbReference>
<gene>
    <name evidence="1" type="ORF">SAMN04244550_03723</name>
</gene>
<protein>
    <submittedName>
        <fullName evidence="1">Uncharacterized protein</fullName>
    </submittedName>
</protein>
<sequence>MKIETALIATSLSITFSHPALAETECYGEGSYRTCTTITQHPDGSMDVYSRDNMGNSYRSSTGVDTDWQGNTTVTSHDSEGNSYSVHSWSDSIGGHTTDSLGNDCTVTYSGAMIGCD</sequence>
<organism evidence="1 2">
    <name type="scientific">Rhodobacter capsulatus</name>
    <name type="common">Rhodopseudomonas capsulata</name>
    <dbReference type="NCBI Taxonomy" id="1061"/>
    <lineage>
        <taxon>Bacteria</taxon>
        <taxon>Pseudomonadati</taxon>
        <taxon>Pseudomonadota</taxon>
        <taxon>Alphaproteobacteria</taxon>
        <taxon>Rhodobacterales</taxon>
        <taxon>Rhodobacter group</taxon>
        <taxon>Rhodobacter</taxon>
    </lineage>
</organism>
<evidence type="ECO:0000313" key="2">
    <source>
        <dbReference type="Proteomes" id="UP000183812"/>
    </source>
</evidence>
<reference evidence="1 2" key="1">
    <citation type="submission" date="2016-10" db="EMBL/GenBank/DDBJ databases">
        <authorList>
            <person name="de Groot N.N."/>
        </authorList>
    </citation>
    <scope>NUCLEOTIDE SEQUENCE [LARGE SCALE GENOMIC DNA]</scope>
    <source>
        <strain evidence="2">DSM 938 / 37b4</strain>
    </source>
</reference>
<proteinExistence type="predicted"/>
<dbReference type="OrthoDB" id="561052at2"/>
<name>A0A1G7T1T2_RHOCA</name>
<accession>A0A1G7T1T2</accession>